<keyword evidence="1 2" id="KW-0732">Signal</keyword>
<name>G3D5F5_9BACT</name>
<feature type="signal peptide" evidence="2">
    <location>
        <begin position="1"/>
        <end position="23"/>
    </location>
</feature>
<keyword evidence="3" id="KW-0378">Hydrolase</keyword>
<sequence>MKGKAWFVSGLWIAALLWLTACKATSSTSARYIDSVPPRYEVSCPAGEVCSESVALLVGLSAPREPTRCTAALVGPRTAVTAGHCVAWELVNGGRCDGLWLGFAQSDRRPAEWIGCARIESASTPSPSLLSPDYAVLKLSRDASRAAIPIGEGDVPSGEVVRVLSVTADRFYDEVHQVRSRRCIVDDNRRLVSAGELPSSWIRVLSSCPIRQGSSGAPVLDRRGRLRGLVHAAGPPYFAFGLMTLLPQPVDRDDG</sequence>
<dbReference type="SUPFAM" id="SSF50494">
    <property type="entry name" value="Trypsin-like serine proteases"/>
    <property type="match status" value="1"/>
</dbReference>
<dbReference type="GO" id="GO:0008233">
    <property type="term" value="F:peptidase activity"/>
    <property type="evidence" value="ECO:0007669"/>
    <property type="project" value="UniProtKB-KW"/>
</dbReference>
<protein>
    <submittedName>
        <fullName evidence="3">Serine protease</fullName>
    </submittedName>
</protein>
<dbReference type="InterPro" id="IPR009003">
    <property type="entry name" value="Peptidase_S1_PA"/>
</dbReference>
<dbReference type="GO" id="GO:0006508">
    <property type="term" value="P:proteolysis"/>
    <property type="evidence" value="ECO:0007669"/>
    <property type="project" value="UniProtKB-KW"/>
</dbReference>
<evidence type="ECO:0000256" key="2">
    <source>
        <dbReference type="SAM" id="SignalP"/>
    </source>
</evidence>
<reference evidence="3" key="1">
    <citation type="journal article" date="2012" name="ISME J.">
        <title>Biogeography and phylogenetic diversity of a cluster of exclusively marine myxobacteria.</title>
        <authorList>
            <person name="Brinkhoff T."/>
            <person name="Fischer D."/>
            <person name="Vollmers J."/>
            <person name="Voget S."/>
            <person name="Beardsley C."/>
            <person name="Thole S."/>
            <person name="Mussmann M."/>
            <person name="Kunze B."/>
            <person name="Wagner-Dobler I."/>
            <person name="Daniel R."/>
            <person name="Simon M."/>
        </authorList>
    </citation>
    <scope>NUCLEOTIDE SEQUENCE</scope>
</reference>
<organism evidence="3">
    <name type="scientific">uncultured Myxococcales bacterium</name>
    <dbReference type="NCBI Taxonomy" id="253830"/>
    <lineage>
        <taxon>Bacteria</taxon>
        <taxon>Pseudomonadati</taxon>
        <taxon>Myxococcota</taxon>
        <taxon>Myxococcia</taxon>
        <taxon>Myxococcales</taxon>
        <taxon>environmental samples</taxon>
    </lineage>
</organism>
<dbReference type="InterPro" id="IPR050966">
    <property type="entry name" value="Glutamyl_endopeptidase"/>
</dbReference>
<accession>G3D5F5</accession>
<dbReference type="PANTHER" id="PTHR15462:SF8">
    <property type="entry name" value="SERINE PROTEASE"/>
    <property type="match status" value="1"/>
</dbReference>
<dbReference type="Gene3D" id="2.40.10.10">
    <property type="entry name" value="Trypsin-like serine proteases"/>
    <property type="match status" value="2"/>
</dbReference>
<keyword evidence="3" id="KW-0645">Protease</keyword>
<dbReference type="Pfam" id="PF13365">
    <property type="entry name" value="Trypsin_2"/>
    <property type="match status" value="1"/>
</dbReference>
<evidence type="ECO:0000313" key="3">
    <source>
        <dbReference type="EMBL" id="ADN05963.1"/>
    </source>
</evidence>
<dbReference type="PANTHER" id="PTHR15462">
    <property type="entry name" value="SERINE PROTEASE"/>
    <property type="match status" value="1"/>
</dbReference>
<dbReference type="InterPro" id="IPR043504">
    <property type="entry name" value="Peptidase_S1_PA_chymotrypsin"/>
</dbReference>
<feature type="chain" id="PRO_5003443079" evidence="2">
    <location>
        <begin position="24"/>
        <end position="255"/>
    </location>
</feature>
<dbReference type="EMBL" id="HQ191475">
    <property type="protein sequence ID" value="ADN05963.1"/>
    <property type="molecule type" value="Genomic_DNA"/>
</dbReference>
<gene>
    <name evidence="3" type="ORF">MMCf1_100</name>
</gene>
<dbReference type="PROSITE" id="PS51257">
    <property type="entry name" value="PROKAR_LIPOPROTEIN"/>
    <property type="match status" value="1"/>
</dbReference>
<proteinExistence type="predicted"/>
<evidence type="ECO:0000256" key="1">
    <source>
        <dbReference type="ARBA" id="ARBA00022729"/>
    </source>
</evidence>
<dbReference type="AlphaFoldDB" id="G3D5F5"/>